<accession>A0ABT3BGE2</accession>
<proteinExistence type="predicted"/>
<evidence type="ECO:0000313" key="3">
    <source>
        <dbReference type="Proteomes" id="UP001208690"/>
    </source>
</evidence>
<organism evidence="2 3">
    <name type="scientific">Roseobacter sinensis</name>
    <dbReference type="NCBI Taxonomy" id="2931391"/>
    <lineage>
        <taxon>Bacteria</taxon>
        <taxon>Pseudomonadati</taxon>
        <taxon>Pseudomonadota</taxon>
        <taxon>Alphaproteobacteria</taxon>
        <taxon>Rhodobacterales</taxon>
        <taxon>Roseobacteraceae</taxon>
        <taxon>Roseobacter</taxon>
    </lineage>
</organism>
<name>A0ABT3BGE2_9RHOB</name>
<reference evidence="2 3" key="1">
    <citation type="submission" date="2022-04" db="EMBL/GenBank/DDBJ databases">
        <title>Roseobacter sp. WL0113 is a bacterium isolated from neritic sediment.</title>
        <authorList>
            <person name="Wang L."/>
            <person name="He W."/>
            <person name="Zhang D.-F."/>
        </authorList>
    </citation>
    <scope>NUCLEOTIDE SEQUENCE [LARGE SCALE GENOMIC DNA]</scope>
    <source>
        <strain evidence="2 3">WL0113</strain>
    </source>
</reference>
<dbReference type="EMBL" id="JALIEB010000009">
    <property type="protein sequence ID" value="MCV3272651.1"/>
    <property type="molecule type" value="Genomic_DNA"/>
</dbReference>
<dbReference type="Gene3D" id="3.30.420.380">
    <property type="match status" value="1"/>
</dbReference>
<dbReference type="Proteomes" id="UP001208690">
    <property type="component" value="Unassembled WGS sequence"/>
</dbReference>
<dbReference type="SUPFAM" id="SSF53067">
    <property type="entry name" value="Actin-like ATPase domain"/>
    <property type="match status" value="1"/>
</dbReference>
<evidence type="ECO:0000313" key="2">
    <source>
        <dbReference type="EMBL" id="MCV3272651.1"/>
    </source>
</evidence>
<feature type="region of interest" description="Disordered" evidence="1">
    <location>
        <begin position="301"/>
        <end position="325"/>
    </location>
</feature>
<keyword evidence="3" id="KW-1185">Reference proteome</keyword>
<dbReference type="RefSeq" id="WP_263844968.1">
    <property type="nucleotide sequence ID" value="NZ_JALIEB010000009.1"/>
</dbReference>
<dbReference type="InterPro" id="IPR043129">
    <property type="entry name" value="ATPase_NBD"/>
</dbReference>
<sequence length="775" mass="80996">MKPNFALSLSAESIRLLHRVTGGWRIVGEVSPQAQDLTTELAALRRTGTALAPDGLRCKVVIPNEQIRYLTVETPGLDLSEARDAARQALSKATPYPVDDLAYDVVQVGETTQVAAVALETLREAEHFATTHRFHPVSFVACPDDNPFAAEPYFGPAQAARAVLEPGQTVDPDAAAIVILDDIEEAAEPVADVTTDIPVVDVPETASPDPVEPELPAFRSARGTVEAEDVLSDALASLRSEEATPAGVTDPSLPPRDVDIVKPSFASRRTSAPPVYDTGAEQAATVGGFAEPAEPFVPKPRAPAKPRAARPPVPAAPPVTTKVSSEAERMTVFGARNAERPHPATAWRVPLALTGVLVLALVAIGTWSAGSLRDTVAGWTGGSAPDVPEPTAIEVAPPIDPTASTPAQRQPELASLQPGLSDEDAAVLDALRTPLAADEAAAPAPNLDELRANYAVTGIWPLAPTVPSPPPLVDIEDLYVTSIDPIEPAFDAVALPDVATFDRDTLFDAPVSPAAAGTTFALDSRGLVVASADGTVNPDGIRIFAGAPPARPAAFPSRSSGERVELSPVQTELAAFRPRARPADLVENTERAVLDGLTRDELAELRPPVRPVPPASGAPAAGASLVPLDDAEPETIEASNSRLALAASLRPDARPSNFSQIVARAQQTAASAAAVGTASIAAPAPRAAVAPQIPSSASVAREATLRNAINLRKVNLIGVYGTPSSRRALVRLSNGRYKKVQVGDRIDGGRVSAIGEGELRYEKRGRNIVLKMPRG</sequence>
<evidence type="ECO:0008006" key="4">
    <source>
        <dbReference type="Google" id="ProtNLM"/>
    </source>
</evidence>
<protein>
    <recommendedName>
        <fullName evidence="4">Type IV pilus biogenesis</fullName>
    </recommendedName>
</protein>
<evidence type="ECO:0000256" key="1">
    <source>
        <dbReference type="SAM" id="MobiDB-lite"/>
    </source>
</evidence>
<comment type="caution">
    <text evidence="2">The sequence shown here is derived from an EMBL/GenBank/DDBJ whole genome shotgun (WGS) entry which is preliminary data.</text>
</comment>
<gene>
    <name evidence="2" type="ORF">MUB52_14530</name>
</gene>